<evidence type="ECO:0000313" key="3">
    <source>
        <dbReference type="Proteomes" id="UP001063166"/>
    </source>
</evidence>
<keyword evidence="3" id="KW-1185">Reference proteome</keyword>
<proteinExistence type="predicted"/>
<dbReference type="AlphaFoldDB" id="A0A9P3PP68"/>
<feature type="compositionally biased region" description="Basic and acidic residues" evidence="1">
    <location>
        <begin position="1"/>
        <end position="11"/>
    </location>
</feature>
<feature type="compositionally biased region" description="Low complexity" evidence="1">
    <location>
        <begin position="38"/>
        <end position="47"/>
    </location>
</feature>
<name>A0A9P3PP68_LYOSH</name>
<gene>
    <name evidence="2" type="ORF">LshimejAT787_0705900</name>
</gene>
<sequence>MAKAKEKDARSTKSTTSVSSSLKSLASKFKKVTRKVTRTVTALLSPSKPKKRKRKAPEPEATDGDHSDSSLEQGPPPKQRHVEVIEVADDDDGMDEEAEASDEELERMAKKWDLAVYAFFEPMPKIVYVKGRRAHEFACTARGCKYTARRYLDTRDKTSTSNLIKHVRSCWGEEAWVAANECSTVDEARKSVVSPLNTNGSILASFKLKGKGKVTYSHRQHTRTETRAEIIRWVSETYWIPSASTVSQDVKLVFGRSCERIAKMLQEHEGAINFATDA</sequence>
<comment type="caution">
    <text evidence="2">The sequence shown here is derived from an EMBL/GenBank/DDBJ whole genome shotgun (WGS) entry which is preliminary data.</text>
</comment>
<dbReference type="OrthoDB" id="2677917at2759"/>
<evidence type="ECO:0000313" key="2">
    <source>
        <dbReference type="EMBL" id="GLB40080.1"/>
    </source>
</evidence>
<dbReference type="Proteomes" id="UP001063166">
    <property type="component" value="Unassembled WGS sequence"/>
</dbReference>
<organism evidence="2 3">
    <name type="scientific">Lyophyllum shimeji</name>
    <name type="common">Hon-shimeji</name>
    <name type="synonym">Tricholoma shimeji</name>
    <dbReference type="NCBI Taxonomy" id="47721"/>
    <lineage>
        <taxon>Eukaryota</taxon>
        <taxon>Fungi</taxon>
        <taxon>Dikarya</taxon>
        <taxon>Basidiomycota</taxon>
        <taxon>Agaricomycotina</taxon>
        <taxon>Agaricomycetes</taxon>
        <taxon>Agaricomycetidae</taxon>
        <taxon>Agaricales</taxon>
        <taxon>Tricholomatineae</taxon>
        <taxon>Lyophyllaceae</taxon>
        <taxon>Lyophyllum</taxon>
    </lineage>
</organism>
<feature type="compositionally biased region" description="Basic residues" evidence="1">
    <location>
        <begin position="28"/>
        <end position="37"/>
    </location>
</feature>
<feature type="compositionally biased region" description="Low complexity" evidence="1">
    <location>
        <begin position="12"/>
        <end position="27"/>
    </location>
</feature>
<dbReference type="EMBL" id="BRPK01000007">
    <property type="protein sequence ID" value="GLB40080.1"/>
    <property type="molecule type" value="Genomic_DNA"/>
</dbReference>
<reference evidence="2" key="1">
    <citation type="submission" date="2022-07" db="EMBL/GenBank/DDBJ databases">
        <title>The genome of Lyophyllum shimeji provides insight into the initial evolution of ectomycorrhizal fungal genome.</title>
        <authorList>
            <person name="Kobayashi Y."/>
            <person name="Shibata T."/>
            <person name="Hirakawa H."/>
            <person name="Shigenobu S."/>
            <person name="Nishiyama T."/>
            <person name="Yamada A."/>
            <person name="Hasebe M."/>
            <person name="Kawaguchi M."/>
        </authorList>
    </citation>
    <scope>NUCLEOTIDE SEQUENCE</scope>
    <source>
        <strain evidence="2">AT787</strain>
    </source>
</reference>
<protein>
    <submittedName>
        <fullName evidence="2">Uncharacterized protein</fullName>
    </submittedName>
</protein>
<accession>A0A9P3PP68</accession>
<feature type="region of interest" description="Disordered" evidence="1">
    <location>
        <begin position="1"/>
        <end position="81"/>
    </location>
</feature>
<evidence type="ECO:0000256" key="1">
    <source>
        <dbReference type="SAM" id="MobiDB-lite"/>
    </source>
</evidence>